<dbReference type="PANTHER" id="PTHR39465:SF1">
    <property type="entry name" value="DNA LIGASE D 3'-PHOSPHOESTERASE DOMAIN-CONTAINING PROTEIN"/>
    <property type="match status" value="1"/>
</dbReference>
<keyword evidence="3" id="KW-0436">Ligase</keyword>
<feature type="region of interest" description="Disordered" evidence="1">
    <location>
        <begin position="195"/>
        <end position="231"/>
    </location>
</feature>
<dbReference type="PANTHER" id="PTHR39465">
    <property type="entry name" value="DNA LIGASE D, 3'-PHOSPHOESTERASE DOMAIN"/>
    <property type="match status" value="1"/>
</dbReference>
<dbReference type="Proteomes" id="UP000717696">
    <property type="component" value="Unassembled WGS sequence"/>
</dbReference>
<feature type="compositionally biased region" description="Acidic residues" evidence="1">
    <location>
        <begin position="295"/>
        <end position="310"/>
    </location>
</feature>
<dbReference type="AlphaFoldDB" id="A0A9P9F789"/>
<feature type="region of interest" description="Disordered" evidence="1">
    <location>
        <begin position="28"/>
        <end position="62"/>
    </location>
</feature>
<dbReference type="InterPro" id="IPR014144">
    <property type="entry name" value="LigD_PE_domain"/>
</dbReference>
<accession>A0A9P9F789</accession>
<evidence type="ECO:0000256" key="1">
    <source>
        <dbReference type="SAM" id="MobiDB-lite"/>
    </source>
</evidence>
<dbReference type="GO" id="GO:0016874">
    <property type="term" value="F:ligase activity"/>
    <property type="evidence" value="ECO:0007669"/>
    <property type="project" value="UniProtKB-KW"/>
</dbReference>
<evidence type="ECO:0000313" key="4">
    <source>
        <dbReference type="Proteomes" id="UP000717696"/>
    </source>
</evidence>
<evidence type="ECO:0000259" key="2">
    <source>
        <dbReference type="Pfam" id="PF13298"/>
    </source>
</evidence>
<feature type="region of interest" description="Disordered" evidence="1">
    <location>
        <begin position="267"/>
        <end position="327"/>
    </location>
</feature>
<dbReference type="EMBL" id="JAGMUU010000004">
    <property type="protein sequence ID" value="KAH7155519.1"/>
    <property type="molecule type" value="Genomic_DNA"/>
</dbReference>
<dbReference type="OrthoDB" id="2588098at2759"/>
<feature type="compositionally biased region" description="Low complexity" evidence="1">
    <location>
        <begin position="200"/>
        <end position="209"/>
    </location>
</feature>
<proteinExistence type="predicted"/>
<comment type="caution">
    <text evidence="3">The sequence shown here is derived from an EMBL/GenBank/DDBJ whole genome shotgun (WGS) entry which is preliminary data.</text>
</comment>
<dbReference type="Pfam" id="PF13298">
    <property type="entry name" value="LigD_N"/>
    <property type="match status" value="1"/>
</dbReference>
<name>A0A9P9F789_9HYPO</name>
<feature type="compositionally biased region" description="Pro residues" evidence="1">
    <location>
        <begin position="210"/>
        <end position="228"/>
    </location>
</feature>
<feature type="compositionally biased region" description="Low complexity" evidence="1">
    <location>
        <begin position="49"/>
        <end position="60"/>
    </location>
</feature>
<feature type="domain" description="DNA ligase D 3'-phosphoesterase" evidence="2">
    <location>
        <begin position="115"/>
        <end position="257"/>
    </location>
</feature>
<feature type="compositionally biased region" description="Low complexity" evidence="1">
    <location>
        <begin position="28"/>
        <end position="39"/>
    </location>
</feature>
<organism evidence="3 4">
    <name type="scientific">Dactylonectria estremocensis</name>
    <dbReference type="NCBI Taxonomy" id="1079267"/>
    <lineage>
        <taxon>Eukaryota</taxon>
        <taxon>Fungi</taxon>
        <taxon>Dikarya</taxon>
        <taxon>Ascomycota</taxon>
        <taxon>Pezizomycotina</taxon>
        <taxon>Sordariomycetes</taxon>
        <taxon>Hypocreomycetidae</taxon>
        <taxon>Hypocreales</taxon>
        <taxon>Nectriaceae</taxon>
        <taxon>Dactylonectria</taxon>
    </lineage>
</organism>
<feature type="compositionally biased region" description="Basic and acidic residues" evidence="1">
    <location>
        <begin position="318"/>
        <end position="327"/>
    </location>
</feature>
<gene>
    <name evidence="3" type="ORF">B0J13DRAFT_545753</name>
</gene>
<sequence>MSGKRPSSPGLIPNPFIKKRNLEWTLTPPHAALPTAPLLPVDPSPSPSPTNGSPPTTAATESGSAEIDNHLTHFTTHLASHIVPSSRPPALPIPSYASLYTAAAGNAHGAHFVIHQHDHPIAGNHYDLRLQINETSSASWAIMYGLPGDPNSIRLNRNATETRVHCLWNHLIETASSATGSLLIWDTGTYTILPRKSKHAPSSDPSSPASSPPPSPGPHPAATPPPKTPQDLLHAAFQNRKIRIRLHGSRLPDPYVLNLRLTKSEDAAGRTKGAGTRTTRRRRARKSELQPQLETSDDEDDDEAVGDNAEDVPSGTDEPAHGEDLSLMERDIREIEDEHVRRTNSYLGAKNTIGSVHQRRWYLSLDRRACGFVQSRTKGRSRWKLEQGPGSNSHDGDMPILSTSNCTDDTSIDHGRLHFPFYVRGTDHERSVVTGRRGVDILENEGVNNFTPRKGWAPVLS</sequence>
<evidence type="ECO:0000313" key="3">
    <source>
        <dbReference type="EMBL" id="KAH7155519.1"/>
    </source>
</evidence>
<protein>
    <submittedName>
        <fullName evidence="3">DNA polymerase ligase-domain-containing protein</fullName>
    </submittedName>
</protein>
<reference evidence="3" key="1">
    <citation type="journal article" date="2021" name="Nat. Commun.">
        <title>Genetic determinants of endophytism in the Arabidopsis root mycobiome.</title>
        <authorList>
            <person name="Mesny F."/>
            <person name="Miyauchi S."/>
            <person name="Thiergart T."/>
            <person name="Pickel B."/>
            <person name="Atanasova L."/>
            <person name="Karlsson M."/>
            <person name="Huettel B."/>
            <person name="Barry K.W."/>
            <person name="Haridas S."/>
            <person name="Chen C."/>
            <person name="Bauer D."/>
            <person name="Andreopoulos W."/>
            <person name="Pangilinan J."/>
            <person name="LaButti K."/>
            <person name="Riley R."/>
            <person name="Lipzen A."/>
            <person name="Clum A."/>
            <person name="Drula E."/>
            <person name="Henrissat B."/>
            <person name="Kohler A."/>
            <person name="Grigoriev I.V."/>
            <person name="Martin F.M."/>
            <person name="Hacquard S."/>
        </authorList>
    </citation>
    <scope>NUCLEOTIDE SEQUENCE</scope>
    <source>
        <strain evidence="3">MPI-CAGE-AT-0021</strain>
    </source>
</reference>
<keyword evidence="4" id="KW-1185">Reference proteome</keyword>